<dbReference type="InterPro" id="IPR029058">
    <property type="entry name" value="AB_hydrolase_fold"/>
</dbReference>
<proteinExistence type="predicted"/>
<gene>
    <name evidence="3" type="ORF">PDEL0327_LOCUS400</name>
</gene>
<accession>A0A7S0TAX7</accession>
<name>A0A7S0TAX7_9STRA</name>
<dbReference type="InterPro" id="IPR000073">
    <property type="entry name" value="AB_hydrolase_1"/>
</dbReference>
<sequence length="367" mass="41788">MISKKSNEDRQIMRTTDKNDTATDRTKIERRSPFLRRNHKHKRKHRKVQLRDQRTMHYLIDGPDEIERDPTLIKDSGFPVIFAFHGMYLCGKCLVLTDYYRDHYSSRNAEAPFEYIIIAVNRAGYHGSSPVKLGEYSYKEFALDVGEIADSLGISKFGVVGHSSGGPNALACAAILGKDRVTAFSTLGSDPEYSHFDDIPYNPMIDCCIGLWLPRFLRVFFPCIRVANGMRNDYILERKDYPFDCESIEQRGVVIAGEKDTMLPGWLTQLVNDRLQNAEYKVVPEAEHEDLLNDEPLDATYRTVVELMKMSEKKGDECVSSLHNLPIDALIRGEMKGCYRPPMVHPSVPCNNAIARRSLVAYTTPLQ</sequence>
<evidence type="ECO:0000259" key="2">
    <source>
        <dbReference type="Pfam" id="PF00561"/>
    </source>
</evidence>
<evidence type="ECO:0000256" key="1">
    <source>
        <dbReference type="SAM" id="MobiDB-lite"/>
    </source>
</evidence>
<feature type="compositionally biased region" description="Basic residues" evidence="1">
    <location>
        <begin position="33"/>
        <end position="48"/>
    </location>
</feature>
<protein>
    <recommendedName>
        <fullName evidence="2">AB hydrolase-1 domain-containing protein</fullName>
    </recommendedName>
</protein>
<feature type="domain" description="AB hydrolase-1" evidence="2">
    <location>
        <begin position="114"/>
        <end position="196"/>
    </location>
</feature>
<dbReference type="SUPFAM" id="SSF53474">
    <property type="entry name" value="alpha/beta-Hydrolases"/>
    <property type="match status" value="1"/>
</dbReference>
<dbReference type="PANTHER" id="PTHR43433:SF10">
    <property type="entry name" value="AB HYDROLASE-1 DOMAIN-CONTAINING PROTEIN"/>
    <property type="match status" value="1"/>
</dbReference>
<feature type="compositionally biased region" description="Basic and acidic residues" evidence="1">
    <location>
        <begin position="1"/>
        <end position="32"/>
    </location>
</feature>
<evidence type="ECO:0000313" key="3">
    <source>
        <dbReference type="EMBL" id="CAD8728773.1"/>
    </source>
</evidence>
<dbReference type="EMBL" id="HBFG01000534">
    <property type="protein sequence ID" value="CAD8728773.1"/>
    <property type="molecule type" value="Transcribed_RNA"/>
</dbReference>
<organism evidence="3">
    <name type="scientific">Pseudo-nitzschia delicatissima</name>
    <dbReference type="NCBI Taxonomy" id="44447"/>
    <lineage>
        <taxon>Eukaryota</taxon>
        <taxon>Sar</taxon>
        <taxon>Stramenopiles</taxon>
        <taxon>Ochrophyta</taxon>
        <taxon>Bacillariophyta</taxon>
        <taxon>Bacillariophyceae</taxon>
        <taxon>Bacillariophycidae</taxon>
        <taxon>Bacillariales</taxon>
        <taxon>Bacillariaceae</taxon>
        <taxon>Pseudo-nitzschia</taxon>
    </lineage>
</organism>
<dbReference type="Gene3D" id="3.40.50.1820">
    <property type="entry name" value="alpha/beta hydrolase"/>
    <property type="match status" value="1"/>
</dbReference>
<dbReference type="PANTHER" id="PTHR43433">
    <property type="entry name" value="HYDROLASE, ALPHA/BETA FOLD FAMILY PROTEIN"/>
    <property type="match status" value="1"/>
</dbReference>
<feature type="region of interest" description="Disordered" evidence="1">
    <location>
        <begin position="1"/>
        <end position="48"/>
    </location>
</feature>
<dbReference type="Pfam" id="PF00561">
    <property type="entry name" value="Abhydrolase_1"/>
    <property type="match status" value="1"/>
</dbReference>
<dbReference type="AlphaFoldDB" id="A0A7S0TAX7"/>
<reference evidence="3" key="1">
    <citation type="submission" date="2021-01" db="EMBL/GenBank/DDBJ databases">
        <authorList>
            <person name="Corre E."/>
            <person name="Pelletier E."/>
            <person name="Niang G."/>
            <person name="Scheremetjew M."/>
            <person name="Finn R."/>
            <person name="Kale V."/>
            <person name="Holt S."/>
            <person name="Cochrane G."/>
            <person name="Meng A."/>
            <person name="Brown T."/>
            <person name="Cohen L."/>
        </authorList>
    </citation>
    <scope>NUCLEOTIDE SEQUENCE</scope>
    <source>
        <strain evidence="3">B596</strain>
    </source>
</reference>
<dbReference type="InterPro" id="IPR050471">
    <property type="entry name" value="AB_hydrolase"/>
</dbReference>